<sequence length="119" mass="13631">MNDERAKSVNPLVAIRQMQIDVEAEFSWLGENYRGWQGFANSLKILSEDYECKIESQPEQGFLRVDCAFAPPHIQKLGYAVELATSLVCQRCGDSPAVEEIIDDWKWKLSHRCINKNGR</sequence>
<accession>A0ABW8DP45</accession>
<evidence type="ECO:0000313" key="1">
    <source>
        <dbReference type="EMBL" id="MFJ2287815.1"/>
    </source>
</evidence>
<evidence type="ECO:0000313" key="2">
    <source>
        <dbReference type="Proteomes" id="UP001617296"/>
    </source>
</evidence>
<dbReference type="Proteomes" id="UP001617296">
    <property type="component" value="Unassembled WGS sequence"/>
</dbReference>
<organism evidence="1 2">
    <name type="scientific">Pseudomonas iridis</name>
    <dbReference type="NCBI Taxonomy" id="2710587"/>
    <lineage>
        <taxon>Bacteria</taxon>
        <taxon>Pseudomonadati</taxon>
        <taxon>Pseudomonadota</taxon>
        <taxon>Gammaproteobacteria</taxon>
        <taxon>Pseudomonadales</taxon>
        <taxon>Pseudomonadaceae</taxon>
        <taxon>Pseudomonas</taxon>
    </lineage>
</organism>
<name>A0ABW8DP45_9PSED</name>
<proteinExistence type="predicted"/>
<keyword evidence="2" id="KW-1185">Reference proteome</keyword>
<gene>
    <name evidence="1" type="ORF">ACIOUF_15865</name>
</gene>
<protein>
    <submittedName>
        <fullName evidence="1">Uncharacterized protein</fullName>
    </submittedName>
</protein>
<dbReference type="EMBL" id="JBIUVY010000025">
    <property type="protein sequence ID" value="MFJ2287815.1"/>
    <property type="molecule type" value="Genomic_DNA"/>
</dbReference>
<reference evidence="1 2" key="1">
    <citation type="submission" date="2024-10" db="EMBL/GenBank/DDBJ databases">
        <title>The Natural Products Discovery Center: Release of the First 8490 Sequenced Strains for Exploring Actinobacteria Biosynthetic Diversity.</title>
        <authorList>
            <person name="Kalkreuter E."/>
            <person name="Kautsar S.A."/>
            <person name="Yang D."/>
            <person name="Bader C.D."/>
            <person name="Teijaro C.N."/>
            <person name="Fluegel L."/>
            <person name="Davis C.M."/>
            <person name="Simpson J.R."/>
            <person name="Lauterbach L."/>
            <person name="Steele A.D."/>
            <person name="Gui C."/>
            <person name="Meng S."/>
            <person name="Li G."/>
            <person name="Viehrig K."/>
            <person name="Ye F."/>
            <person name="Su P."/>
            <person name="Kiefer A.F."/>
            <person name="Nichols A."/>
            <person name="Cepeda A.J."/>
            <person name="Yan W."/>
            <person name="Fan B."/>
            <person name="Jiang Y."/>
            <person name="Adhikari A."/>
            <person name="Zheng C.-J."/>
            <person name="Schuster L."/>
            <person name="Cowan T.M."/>
            <person name="Smanski M.J."/>
            <person name="Chevrette M.G."/>
            <person name="De Carvalho L.P.S."/>
            <person name="Shen B."/>
        </authorList>
    </citation>
    <scope>NUCLEOTIDE SEQUENCE [LARGE SCALE GENOMIC DNA]</scope>
    <source>
        <strain evidence="1 2">NPDC087689</strain>
    </source>
</reference>
<dbReference type="RefSeq" id="WP_401232692.1">
    <property type="nucleotide sequence ID" value="NZ_JBIUVY010000025.1"/>
</dbReference>
<comment type="caution">
    <text evidence="1">The sequence shown here is derived from an EMBL/GenBank/DDBJ whole genome shotgun (WGS) entry which is preliminary data.</text>
</comment>